<dbReference type="InterPro" id="IPR016032">
    <property type="entry name" value="Sig_transdc_resp-reg_C-effctor"/>
</dbReference>
<feature type="domain" description="HTH luxR-type" evidence="2">
    <location>
        <begin position="113"/>
        <end position="181"/>
    </location>
</feature>
<name>A0A1B2EQD0_9HYPH</name>
<dbReference type="PANTHER" id="PTHR43214">
    <property type="entry name" value="TWO-COMPONENT RESPONSE REGULATOR"/>
    <property type="match status" value="1"/>
</dbReference>
<dbReference type="KEGG" id="moc:BB934_27720"/>
<keyword evidence="3" id="KW-0614">Plasmid</keyword>
<dbReference type="Pfam" id="PF00196">
    <property type="entry name" value="GerE"/>
    <property type="match status" value="1"/>
</dbReference>
<sequence>MQDVVSESALVLIEAGQNISYLLDVVRWVRAQYPKARIVALADRVDLDFLRLGHQAGVDGFCSAASAREVLIKSLELVMLGEPVIPSAVLRSVTDGAFACPQQPPHEHGSEVPNSSDLMGCKLSAREVQILNCLRQGAPNKAIARRLDVTEAAVKVHIQAILRKTGLANRTQAAIWASKCMSQRNGASMNV</sequence>
<dbReference type="InterPro" id="IPR000792">
    <property type="entry name" value="Tscrpt_reg_LuxR_C"/>
</dbReference>
<organism evidence="3">
    <name type="scientific">Microvirga ossetica</name>
    <dbReference type="NCBI Taxonomy" id="1882682"/>
    <lineage>
        <taxon>Bacteria</taxon>
        <taxon>Pseudomonadati</taxon>
        <taxon>Pseudomonadota</taxon>
        <taxon>Alphaproteobacteria</taxon>
        <taxon>Hyphomicrobiales</taxon>
        <taxon>Methylobacteriaceae</taxon>
        <taxon>Microvirga</taxon>
    </lineage>
</organism>
<gene>
    <name evidence="3" type="ORF">BB934_27720</name>
</gene>
<dbReference type="EMBL" id="CP016617">
    <property type="protein sequence ID" value="ANY82150.1"/>
    <property type="molecule type" value="Genomic_DNA"/>
</dbReference>
<dbReference type="GO" id="GO:0003677">
    <property type="term" value="F:DNA binding"/>
    <property type="evidence" value="ECO:0007669"/>
    <property type="project" value="UniProtKB-KW"/>
</dbReference>
<evidence type="ECO:0000259" key="2">
    <source>
        <dbReference type="PROSITE" id="PS50043"/>
    </source>
</evidence>
<dbReference type="Gene3D" id="3.40.50.2300">
    <property type="match status" value="1"/>
</dbReference>
<dbReference type="SUPFAM" id="SSF46894">
    <property type="entry name" value="C-terminal effector domain of the bipartite response regulators"/>
    <property type="match status" value="1"/>
</dbReference>
<dbReference type="InterPro" id="IPR039420">
    <property type="entry name" value="WalR-like"/>
</dbReference>
<dbReference type="PROSITE" id="PS50043">
    <property type="entry name" value="HTH_LUXR_2"/>
    <property type="match status" value="1"/>
</dbReference>
<accession>A0A1B2EQD0</accession>
<proteinExistence type="predicted"/>
<keyword evidence="1" id="KW-0238">DNA-binding</keyword>
<reference evidence="3" key="1">
    <citation type="submission" date="2016-07" db="EMBL/GenBank/DDBJ databases">
        <title>Microvirga ossetica sp. nov. a new species of rhizobia isolated from root nodules of the legume species Vicia alpestris Steven originated from North Ossetia region in the Caucasus.</title>
        <authorList>
            <person name="Safronova V.I."/>
            <person name="Kuznetsova I.G."/>
            <person name="Sazanova A.L."/>
            <person name="Belimov A."/>
            <person name="Andronov E."/>
            <person name="Osledkin Y.S."/>
            <person name="Onishchuk O.P."/>
            <person name="Kurchak O.N."/>
            <person name="Shaposhnikov A.I."/>
            <person name="Willems A."/>
            <person name="Tikhonovich I.A."/>
        </authorList>
    </citation>
    <scope>NUCLEOTIDE SEQUENCE [LARGE SCALE GENOMIC DNA]</scope>
    <source>
        <strain evidence="3">V5/3M</strain>
        <plasmid evidence="3">unnamed1</plasmid>
    </source>
</reference>
<dbReference type="CDD" id="cd06170">
    <property type="entry name" value="LuxR_C_like"/>
    <property type="match status" value="1"/>
</dbReference>
<geneLocation type="plasmid" evidence="3">
    <name>unnamed1</name>
</geneLocation>
<evidence type="ECO:0000313" key="3">
    <source>
        <dbReference type="EMBL" id="ANY82150.1"/>
    </source>
</evidence>
<dbReference type="PANTHER" id="PTHR43214:SF42">
    <property type="entry name" value="TRANSCRIPTIONAL REGULATORY PROTEIN DESR"/>
    <property type="match status" value="1"/>
</dbReference>
<dbReference type="SMART" id="SM00421">
    <property type="entry name" value="HTH_LUXR"/>
    <property type="match status" value="1"/>
</dbReference>
<dbReference type="GO" id="GO:0006355">
    <property type="term" value="P:regulation of DNA-templated transcription"/>
    <property type="evidence" value="ECO:0007669"/>
    <property type="project" value="InterPro"/>
</dbReference>
<protein>
    <recommendedName>
        <fullName evidence="2">HTH luxR-type domain-containing protein</fullName>
    </recommendedName>
</protein>
<dbReference type="AlphaFoldDB" id="A0A1B2EQD0"/>
<evidence type="ECO:0000256" key="1">
    <source>
        <dbReference type="ARBA" id="ARBA00023125"/>
    </source>
</evidence>
<dbReference type="PRINTS" id="PR00038">
    <property type="entry name" value="HTHLUXR"/>
</dbReference>